<dbReference type="Proteomes" id="UP000011668">
    <property type="component" value="Unassembled WGS sequence"/>
</dbReference>
<evidence type="ECO:0000313" key="1">
    <source>
        <dbReference type="EMBL" id="ELU37591.1"/>
    </source>
</evidence>
<sequence length="47" mass="5145">MSHTYAAPSELEKATLEPSGDIHTLARRRIVHLDAVCGRCYKSSSVS</sequence>
<dbReference type="AlphaFoldDB" id="L8WH94"/>
<comment type="caution">
    <text evidence="1">The sequence shown here is derived from an EMBL/GenBank/DDBJ whole genome shotgun (WGS) entry which is preliminary data.</text>
</comment>
<gene>
    <name evidence="1" type="ORF">AG1IA_08379</name>
</gene>
<name>L8WH94_THACA</name>
<organism evidence="1 2">
    <name type="scientific">Thanatephorus cucumeris (strain AG1-IA)</name>
    <name type="common">Rice sheath blight fungus</name>
    <name type="synonym">Rhizoctonia solani</name>
    <dbReference type="NCBI Taxonomy" id="983506"/>
    <lineage>
        <taxon>Eukaryota</taxon>
        <taxon>Fungi</taxon>
        <taxon>Dikarya</taxon>
        <taxon>Basidiomycota</taxon>
        <taxon>Agaricomycotina</taxon>
        <taxon>Agaricomycetes</taxon>
        <taxon>Cantharellales</taxon>
        <taxon>Ceratobasidiaceae</taxon>
        <taxon>Rhizoctonia</taxon>
        <taxon>Rhizoctonia solani AG-1</taxon>
    </lineage>
</organism>
<dbReference type="EMBL" id="AFRT01002548">
    <property type="protein sequence ID" value="ELU37591.1"/>
    <property type="molecule type" value="Genomic_DNA"/>
</dbReference>
<proteinExistence type="predicted"/>
<dbReference type="HOGENOM" id="CLU_3175699_0_0_1"/>
<accession>L8WH94</accession>
<evidence type="ECO:0000313" key="2">
    <source>
        <dbReference type="Proteomes" id="UP000011668"/>
    </source>
</evidence>
<reference evidence="1 2" key="1">
    <citation type="journal article" date="2013" name="Nat. Commun.">
        <title>The evolution and pathogenic mechanisms of the rice sheath blight pathogen.</title>
        <authorList>
            <person name="Zheng A."/>
            <person name="Lin R."/>
            <person name="Xu L."/>
            <person name="Qin P."/>
            <person name="Tang C."/>
            <person name="Ai P."/>
            <person name="Zhang D."/>
            <person name="Liu Y."/>
            <person name="Sun Z."/>
            <person name="Feng H."/>
            <person name="Wang Y."/>
            <person name="Chen Y."/>
            <person name="Liang X."/>
            <person name="Fu R."/>
            <person name="Li Q."/>
            <person name="Zhang J."/>
            <person name="Yu X."/>
            <person name="Xie Z."/>
            <person name="Ding L."/>
            <person name="Guan P."/>
            <person name="Tang J."/>
            <person name="Liang Y."/>
            <person name="Wang S."/>
            <person name="Deng Q."/>
            <person name="Li S."/>
            <person name="Zhu J."/>
            <person name="Wang L."/>
            <person name="Liu H."/>
            <person name="Li P."/>
        </authorList>
    </citation>
    <scope>NUCLEOTIDE SEQUENCE [LARGE SCALE GENOMIC DNA]</scope>
    <source>
        <strain evidence="2">AG-1 IA</strain>
    </source>
</reference>
<keyword evidence="2" id="KW-1185">Reference proteome</keyword>
<protein>
    <submittedName>
        <fullName evidence="1">Uncharacterized protein</fullName>
    </submittedName>
</protein>